<evidence type="ECO:0000313" key="3">
    <source>
        <dbReference type="Proteomes" id="UP000092952"/>
    </source>
</evidence>
<proteinExistence type="predicted"/>
<sequence>MAEHTPSDTPTGVLAVAIRDKNALYASYMSFVKGGGLFIPTTRAVRLGDELILLLTLMDEVEKIPVAGKVVWITPRGSQNGKVAGVGVQFVEDESSRVARNKIETYLAGALTSERHTHTM</sequence>
<dbReference type="AlphaFoldDB" id="A0A1B1YS52"/>
<dbReference type="Proteomes" id="UP000092952">
    <property type="component" value="Chromosome"/>
</dbReference>
<name>A0A1B1YS52_9GAMM</name>
<dbReference type="EMBL" id="CP014671">
    <property type="protein sequence ID" value="ANX03565.1"/>
    <property type="molecule type" value="Genomic_DNA"/>
</dbReference>
<dbReference type="Pfam" id="PF07238">
    <property type="entry name" value="PilZ"/>
    <property type="match status" value="1"/>
</dbReference>
<protein>
    <submittedName>
        <fullName evidence="2">Pilus assembly protein PilZ</fullName>
    </submittedName>
</protein>
<reference evidence="3" key="1">
    <citation type="submission" date="2016-03" db="EMBL/GenBank/DDBJ databases">
        <title>Complete genome sequence of Solimmundus cernigliae, representing a novel lineage of polycyclic aromatic hydrocarbon degraders within the Gammaproteobacteria.</title>
        <authorList>
            <person name="Singleton D.R."/>
            <person name="Dickey A.N."/>
            <person name="Scholl E.H."/>
            <person name="Wright F.A."/>
            <person name="Aitken M.D."/>
        </authorList>
    </citation>
    <scope>NUCLEOTIDE SEQUENCE [LARGE SCALE GENOMIC DNA]</scope>
    <source>
        <strain evidence="3">TR3.2</strain>
    </source>
</reference>
<dbReference type="STRING" id="1810504.PG2T_04730"/>
<dbReference type="GO" id="GO:0035438">
    <property type="term" value="F:cyclic-di-GMP binding"/>
    <property type="evidence" value="ECO:0007669"/>
    <property type="project" value="InterPro"/>
</dbReference>
<keyword evidence="3" id="KW-1185">Reference proteome</keyword>
<dbReference type="Gene3D" id="2.40.10.220">
    <property type="entry name" value="predicted glycosyltransferase like domains"/>
    <property type="match status" value="1"/>
</dbReference>
<dbReference type="KEGG" id="gbi:PG2T_04730"/>
<dbReference type="RefSeq" id="WP_068803063.1">
    <property type="nucleotide sequence ID" value="NZ_CP014671.1"/>
</dbReference>
<feature type="domain" description="PilZ" evidence="1">
    <location>
        <begin position="15"/>
        <end position="108"/>
    </location>
</feature>
<dbReference type="OrthoDB" id="5296245at2"/>
<gene>
    <name evidence="2" type="ORF">PG2T_04730</name>
</gene>
<dbReference type="InterPro" id="IPR009875">
    <property type="entry name" value="PilZ_domain"/>
</dbReference>
<evidence type="ECO:0000313" key="2">
    <source>
        <dbReference type="EMBL" id="ANX03565.1"/>
    </source>
</evidence>
<dbReference type="InParanoid" id="A0A1B1YS52"/>
<evidence type="ECO:0000259" key="1">
    <source>
        <dbReference type="Pfam" id="PF07238"/>
    </source>
</evidence>
<accession>A0A1B1YS52</accession>
<organism evidence="2 3">
    <name type="scientific">Immundisolibacter cernigliae</name>
    <dbReference type="NCBI Taxonomy" id="1810504"/>
    <lineage>
        <taxon>Bacteria</taxon>
        <taxon>Pseudomonadati</taxon>
        <taxon>Pseudomonadota</taxon>
        <taxon>Gammaproteobacteria</taxon>
        <taxon>Immundisolibacterales</taxon>
        <taxon>Immundisolibacteraceae</taxon>
        <taxon>Immundisolibacter</taxon>
    </lineage>
</organism>